<dbReference type="PANTHER" id="PTHR34822">
    <property type="entry name" value="GRPB DOMAIN PROTEIN (AFU_ORTHOLOGUE AFUA_1G01530)"/>
    <property type="match status" value="1"/>
</dbReference>
<dbReference type="EMBL" id="BMMK01000007">
    <property type="protein sequence ID" value="GGM48809.1"/>
    <property type="molecule type" value="Genomic_DNA"/>
</dbReference>
<dbReference type="SUPFAM" id="SSF81301">
    <property type="entry name" value="Nucleotidyltransferase"/>
    <property type="match status" value="1"/>
</dbReference>
<keyword evidence="2" id="KW-1185">Reference proteome</keyword>
<reference evidence="1" key="2">
    <citation type="submission" date="2020-09" db="EMBL/GenBank/DDBJ databases">
        <authorList>
            <person name="Sun Q."/>
            <person name="Zhou Y."/>
        </authorList>
    </citation>
    <scope>NUCLEOTIDE SEQUENCE</scope>
    <source>
        <strain evidence="1">CGMCC 4.5737</strain>
    </source>
</reference>
<dbReference type="Pfam" id="PF04229">
    <property type="entry name" value="GrpB"/>
    <property type="match status" value="1"/>
</dbReference>
<dbReference type="Proteomes" id="UP000637578">
    <property type="component" value="Unassembled WGS sequence"/>
</dbReference>
<name>A0A8J3CBF7_9PSEU</name>
<evidence type="ECO:0008006" key="3">
    <source>
        <dbReference type="Google" id="ProtNLM"/>
    </source>
</evidence>
<protein>
    <recommendedName>
        <fullName evidence="3">GrpB family protein</fullName>
    </recommendedName>
</protein>
<organism evidence="1 2">
    <name type="scientific">Longimycelium tulufanense</name>
    <dbReference type="NCBI Taxonomy" id="907463"/>
    <lineage>
        <taxon>Bacteria</taxon>
        <taxon>Bacillati</taxon>
        <taxon>Actinomycetota</taxon>
        <taxon>Actinomycetes</taxon>
        <taxon>Pseudonocardiales</taxon>
        <taxon>Pseudonocardiaceae</taxon>
        <taxon>Longimycelium</taxon>
    </lineage>
</organism>
<dbReference type="RefSeq" id="WP_189056185.1">
    <property type="nucleotide sequence ID" value="NZ_BMMK01000007.1"/>
</dbReference>
<gene>
    <name evidence="1" type="ORF">GCM10012275_19660</name>
</gene>
<dbReference type="InterPro" id="IPR007344">
    <property type="entry name" value="GrpB/CoaE"/>
</dbReference>
<evidence type="ECO:0000313" key="1">
    <source>
        <dbReference type="EMBL" id="GGM48809.1"/>
    </source>
</evidence>
<dbReference type="Gene3D" id="3.30.460.10">
    <property type="entry name" value="Beta Polymerase, domain 2"/>
    <property type="match status" value="1"/>
</dbReference>
<dbReference type="PANTHER" id="PTHR34822:SF1">
    <property type="entry name" value="GRPB FAMILY PROTEIN"/>
    <property type="match status" value="1"/>
</dbReference>
<dbReference type="AlphaFoldDB" id="A0A8J3CBF7"/>
<evidence type="ECO:0000313" key="2">
    <source>
        <dbReference type="Proteomes" id="UP000637578"/>
    </source>
</evidence>
<sequence>MEHDSAQQRAQPSKGDAQPCTIVVVDYDPHWVDRFAAEEKRIRTALGSRALRIEHIGSTSVPGLAAKPIIDILLVVADSGDETTYVPALEAAGYEMHVREPDFYEHRMLRTPAQDVHVHVFSPGSPEIDRYLLLRDRLRDREDERALYARTKRELARRTWPTMQHYADAKTDVVEAIIARAAAARTNPGSTS</sequence>
<reference evidence="1" key="1">
    <citation type="journal article" date="2014" name="Int. J. Syst. Evol. Microbiol.">
        <title>Complete genome sequence of Corynebacterium casei LMG S-19264T (=DSM 44701T), isolated from a smear-ripened cheese.</title>
        <authorList>
            <consortium name="US DOE Joint Genome Institute (JGI-PGF)"/>
            <person name="Walter F."/>
            <person name="Albersmeier A."/>
            <person name="Kalinowski J."/>
            <person name="Ruckert C."/>
        </authorList>
    </citation>
    <scope>NUCLEOTIDE SEQUENCE</scope>
    <source>
        <strain evidence="1">CGMCC 4.5737</strain>
    </source>
</reference>
<dbReference type="InterPro" id="IPR043519">
    <property type="entry name" value="NT_sf"/>
</dbReference>
<accession>A0A8J3CBF7</accession>
<comment type="caution">
    <text evidence="1">The sequence shown here is derived from an EMBL/GenBank/DDBJ whole genome shotgun (WGS) entry which is preliminary data.</text>
</comment>
<proteinExistence type="predicted"/>